<sequence>MDTEKRTALVLGATGGVGGAIATALIGNSWTVRGLARNLDAARRSGVAGIDWVAGDAMNRADVIGAAQGVSTIVHAVNPPGYRNWGELVLPMIDNTIAAARDVGARVVLPGTVYNFDPAHTPVLSETSPQTPKSFKGRIRAELEARLERAAPEVESLILRAGDFFGPGARSSWFAQGMVAAGKPVRRIVKIARGAGHSWAYLPDLAQAFAQVLERPEALRPFERLQFEGIYDESGTVMIEAIERQVGRKLPVYRFPWWAMHLLAPFGGFAREAADIAAVWRHPMRMDNTRLVELLGAEPRTPLDTAMHQSLVAMGCIEPKAAQVGMPGLTLSL</sequence>
<keyword evidence="3" id="KW-1185">Reference proteome</keyword>
<organism evidence="2 3">
    <name type="scientific">Pelagibacterium nitratireducens</name>
    <dbReference type="NCBI Taxonomy" id="1046114"/>
    <lineage>
        <taxon>Bacteria</taxon>
        <taxon>Pseudomonadati</taxon>
        <taxon>Pseudomonadota</taxon>
        <taxon>Alphaproteobacteria</taxon>
        <taxon>Hyphomicrobiales</taxon>
        <taxon>Devosiaceae</taxon>
        <taxon>Pelagibacterium</taxon>
    </lineage>
</organism>
<dbReference type="InterPro" id="IPR051783">
    <property type="entry name" value="NAD(P)-dependent_oxidoreduct"/>
</dbReference>
<dbReference type="Gene3D" id="3.40.50.720">
    <property type="entry name" value="NAD(P)-binding Rossmann-like Domain"/>
    <property type="match status" value="1"/>
</dbReference>
<dbReference type="RefSeq" id="WP_338608284.1">
    <property type="nucleotide sequence ID" value="NZ_CP146275.1"/>
</dbReference>
<dbReference type="Proteomes" id="UP001369958">
    <property type="component" value="Chromosome"/>
</dbReference>
<evidence type="ECO:0000313" key="3">
    <source>
        <dbReference type="Proteomes" id="UP001369958"/>
    </source>
</evidence>
<dbReference type="InterPro" id="IPR001509">
    <property type="entry name" value="Epimerase_deHydtase"/>
</dbReference>
<dbReference type="InterPro" id="IPR036291">
    <property type="entry name" value="NAD(P)-bd_dom_sf"/>
</dbReference>
<protein>
    <submittedName>
        <fullName evidence="2">NAD-dependent epimerase/dehydratase family protein</fullName>
    </submittedName>
</protein>
<dbReference type="PANTHER" id="PTHR48079">
    <property type="entry name" value="PROTEIN YEEZ"/>
    <property type="match status" value="1"/>
</dbReference>
<reference evidence="2 3" key="1">
    <citation type="submission" date="2024-02" db="EMBL/GenBank/DDBJ databases">
        <title>Complete genome sequence of Pelagibacterium nitratireducens ZH15.</title>
        <authorList>
            <person name="Zhao L.H."/>
        </authorList>
    </citation>
    <scope>NUCLEOTIDE SEQUENCE [LARGE SCALE GENOMIC DNA]</scope>
    <source>
        <strain evidence="2 3">ZH15</strain>
    </source>
</reference>
<dbReference type="PANTHER" id="PTHR48079:SF6">
    <property type="entry name" value="NAD(P)-BINDING DOMAIN-CONTAINING PROTEIN-RELATED"/>
    <property type="match status" value="1"/>
</dbReference>
<accession>A0ABZ2HZ48</accession>
<dbReference type="SUPFAM" id="SSF51735">
    <property type="entry name" value="NAD(P)-binding Rossmann-fold domains"/>
    <property type="match status" value="1"/>
</dbReference>
<dbReference type="Pfam" id="PF01370">
    <property type="entry name" value="Epimerase"/>
    <property type="match status" value="1"/>
</dbReference>
<dbReference type="EMBL" id="CP146275">
    <property type="protein sequence ID" value="WWT32862.1"/>
    <property type="molecule type" value="Genomic_DNA"/>
</dbReference>
<evidence type="ECO:0000313" key="2">
    <source>
        <dbReference type="EMBL" id="WWT32862.1"/>
    </source>
</evidence>
<evidence type="ECO:0000259" key="1">
    <source>
        <dbReference type="Pfam" id="PF01370"/>
    </source>
</evidence>
<feature type="domain" description="NAD-dependent epimerase/dehydratase" evidence="1">
    <location>
        <begin position="8"/>
        <end position="221"/>
    </location>
</feature>
<gene>
    <name evidence="2" type="ORF">V6617_17945</name>
</gene>
<proteinExistence type="predicted"/>
<name>A0ABZ2HZ48_9HYPH</name>